<keyword evidence="1" id="KW-0472">Membrane</keyword>
<protein>
    <submittedName>
        <fullName evidence="4">G_PROTEIN_RECEP_F1_2 domain-containing protein</fullName>
    </submittedName>
</protein>
<organism evidence="4">
    <name type="scientific">Gongylonema pulchrum</name>
    <dbReference type="NCBI Taxonomy" id="637853"/>
    <lineage>
        <taxon>Eukaryota</taxon>
        <taxon>Metazoa</taxon>
        <taxon>Ecdysozoa</taxon>
        <taxon>Nematoda</taxon>
        <taxon>Chromadorea</taxon>
        <taxon>Rhabditida</taxon>
        <taxon>Spirurina</taxon>
        <taxon>Spiruromorpha</taxon>
        <taxon>Spiruroidea</taxon>
        <taxon>Gongylonematidae</taxon>
        <taxon>Gongylonema</taxon>
    </lineage>
</organism>
<name>A0A183CX75_9BILA</name>
<reference evidence="4" key="1">
    <citation type="submission" date="2016-06" db="UniProtKB">
        <authorList>
            <consortium name="WormBaseParasite"/>
        </authorList>
    </citation>
    <scope>IDENTIFICATION</scope>
</reference>
<accession>A0A183CX75</accession>
<dbReference type="SUPFAM" id="SSF90112">
    <property type="entry name" value="Neurotransmitter-gated ion-channel transmembrane pore"/>
    <property type="match status" value="1"/>
</dbReference>
<keyword evidence="1" id="KW-1133">Transmembrane helix</keyword>
<dbReference type="InterPro" id="IPR038050">
    <property type="entry name" value="Neuro_actylchol_rec"/>
</dbReference>
<dbReference type="Proteomes" id="UP000271098">
    <property type="component" value="Unassembled WGS sequence"/>
</dbReference>
<dbReference type="AlphaFoldDB" id="A0A183CX75"/>
<evidence type="ECO:0000313" key="3">
    <source>
        <dbReference type="Proteomes" id="UP000271098"/>
    </source>
</evidence>
<sequence length="161" mass="18071">MKRIVPKRQADSLENILVEPASLVRPPRVSFGDSRSTATAKQSKSVSKNLDVSSGCCFKSCEFPKRDTNYKHLNIGTRKESGMAQCLTCNLREKQVSDEWIFVAMVLDRLFLIIFSVLNVGTFLILMESPSLYDTRRPMNITHATKPLGQGSFVFPTTSHL</sequence>
<proteinExistence type="predicted"/>
<dbReference type="WBParaSite" id="GPUH_0000106601-mRNA-1">
    <property type="protein sequence ID" value="GPUH_0000106601-mRNA-1"/>
    <property type="gene ID" value="GPUH_0000106601"/>
</dbReference>
<keyword evidence="3" id="KW-1185">Reference proteome</keyword>
<evidence type="ECO:0000256" key="1">
    <source>
        <dbReference type="SAM" id="Phobius"/>
    </source>
</evidence>
<reference evidence="2 3" key="2">
    <citation type="submission" date="2018-11" db="EMBL/GenBank/DDBJ databases">
        <authorList>
            <consortium name="Pathogen Informatics"/>
        </authorList>
    </citation>
    <scope>NUCLEOTIDE SEQUENCE [LARGE SCALE GENOMIC DNA]</scope>
</reference>
<dbReference type="Gene3D" id="1.20.58.390">
    <property type="entry name" value="Neurotransmitter-gated ion-channel transmembrane domain"/>
    <property type="match status" value="1"/>
</dbReference>
<feature type="transmembrane region" description="Helical" evidence="1">
    <location>
        <begin position="100"/>
        <end position="127"/>
    </location>
</feature>
<dbReference type="GO" id="GO:0006811">
    <property type="term" value="P:monoatomic ion transport"/>
    <property type="evidence" value="ECO:0007669"/>
    <property type="project" value="InterPro"/>
</dbReference>
<dbReference type="EMBL" id="UYRT01001172">
    <property type="protein sequence ID" value="VDK29306.1"/>
    <property type="molecule type" value="Genomic_DNA"/>
</dbReference>
<evidence type="ECO:0000313" key="4">
    <source>
        <dbReference type="WBParaSite" id="GPUH_0000106601-mRNA-1"/>
    </source>
</evidence>
<keyword evidence="1" id="KW-0812">Transmembrane</keyword>
<dbReference type="GO" id="GO:0016020">
    <property type="term" value="C:membrane"/>
    <property type="evidence" value="ECO:0007669"/>
    <property type="project" value="InterPro"/>
</dbReference>
<gene>
    <name evidence="2" type="ORF">GPUH_LOCUS1065</name>
</gene>
<evidence type="ECO:0000313" key="2">
    <source>
        <dbReference type="EMBL" id="VDK29306.1"/>
    </source>
</evidence>
<dbReference type="InterPro" id="IPR036719">
    <property type="entry name" value="Neuro-gated_channel_TM_sf"/>
</dbReference>
<dbReference type="OrthoDB" id="5975154at2759"/>